<keyword evidence="1" id="KW-0472">Membrane</keyword>
<dbReference type="InterPro" id="IPR025007">
    <property type="entry name" value="DUF3899"/>
</dbReference>
<organism evidence="3 4">
    <name type="scientific">Ligilactobacillus apodemi DSM 16634 = JCM 16172</name>
    <dbReference type="NCBI Taxonomy" id="1423724"/>
    <lineage>
        <taxon>Bacteria</taxon>
        <taxon>Bacillati</taxon>
        <taxon>Bacillota</taxon>
        <taxon>Bacilli</taxon>
        <taxon>Lactobacillales</taxon>
        <taxon>Lactobacillaceae</taxon>
        <taxon>Ligilactobacillus</taxon>
    </lineage>
</organism>
<evidence type="ECO:0000259" key="2">
    <source>
        <dbReference type="Pfam" id="PF13038"/>
    </source>
</evidence>
<dbReference type="AlphaFoldDB" id="A0A0R1TX48"/>
<evidence type="ECO:0000256" key="1">
    <source>
        <dbReference type="SAM" id="Phobius"/>
    </source>
</evidence>
<comment type="caution">
    <text evidence="3">The sequence shown here is derived from an EMBL/GenBank/DDBJ whole genome shotgun (WGS) entry which is preliminary data.</text>
</comment>
<gene>
    <name evidence="3" type="ORF">FC32_GL000602</name>
</gene>
<dbReference type="PATRIC" id="fig|1423724.4.peg.638"/>
<evidence type="ECO:0000313" key="4">
    <source>
        <dbReference type="Proteomes" id="UP000051324"/>
    </source>
</evidence>
<dbReference type="STRING" id="1423724.FC32_GL000602"/>
<dbReference type="Proteomes" id="UP000051324">
    <property type="component" value="Unassembled WGS sequence"/>
</dbReference>
<feature type="transmembrane region" description="Helical" evidence="1">
    <location>
        <begin position="42"/>
        <end position="63"/>
    </location>
</feature>
<sequence>MKFVKERLWLKGDLLIMGVALLAALGGIMLKKQVVVSDTAFMLGLVLLCIMMIDILLHANLLAGWFQKQRKGESDEEFAKRKIDVKRVASEKKNGPIHFERLALNCLVLGGYLIILAVVITL</sequence>
<evidence type="ECO:0000313" key="3">
    <source>
        <dbReference type="EMBL" id="KRL83352.1"/>
    </source>
</evidence>
<proteinExistence type="predicted"/>
<feature type="transmembrane region" description="Helical" evidence="1">
    <location>
        <begin position="12"/>
        <end position="30"/>
    </location>
</feature>
<keyword evidence="1" id="KW-1133">Transmembrane helix</keyword>
<keyword evidence="1" id="KW-0812">Transmembrane</keyword>
<feature type="domain" description="DUF3899" evidence="2">
    <location>
        <begin position="38"/>
        <end position="122"/>
    </location>
</feature>
<feature type="transmembrane region" description="Helical" evidence="1">
    <location>
        <begin position="102"/>
        <end position="120"/>
    </location>
</feature>
<accession>A0A0R1TX48</accession>
<name>A0A0R1TX48_9LACO</name>
<dbReference type="EMBL" id="AZFT01000053">
    <property type="protein sequence ID" value="KRL83352.1"/>
    <property type="molecule type" value="Genomic_DNA"/>
</dbReference>
<dbReference type="RefSeq" id="WP_025086481.1">
    <property type="nucleotide sequence ID" value="NZ_AZFT01000053.1"/>
</dbReference>
<protein>
    <recommendedName>
        <fullName evidence="2">DUF3899 domain-containing protein</fullName>
    </recommendedName>
</protein>
<keyword evidence="4" id="KW-1185">Reference proteome</keyword>
<reference evidence="3 4" key="1">
    <citation type="journal article" date="2015" name="Genome Announc.">
        <title>Expanding the biotechnology potential of lactobacilli through comparative genomics of 213 strains and associated genera.</title>
        <authorList>
            <person name="Sun Z."/>
            <person name="Harris H.M."/>
            <person name="McCann A."/>
            <person name="Guo C."/>
            <person name="Argimon S."/>
            <person name="Zhang W."/>
            <person name="Yang X."/>
            <person name="Jeffery I.B."/>
            <person name="Cooney J.C."/>
            <person name="Kagawa T.F."/>
            <person name="Liu W."/>
            <person name="Song Y."/>
            <person name="Salvetti E."/>
            <person name="Wrobel A."/>
            <person name="Rasinkangas P."/>
            <person name="Parkhill J."/>
            <person name="Rea M.C."/>
            <person name="O'Sullivan O."/>
            <person name="Ritari J."/>
            <person name="Douillard F.P."/>
            <person name="Paul Ross R."/>
            <person name="Yang R."/>
            <person name="Briner A.E."/>
            <person name="Felis G.E."/>
            <person name="de Vos W.M."/>
            <person name="Barrangou R."/>
            <person name="Klaenhammer T.R."/>
            <person name="Caufield P.W."/>
            <person name="Cui Y."/>
            <person name="Zhang H."/>
            <person name="O'Toole P.W."/>
        </authorList>
    </citation>
    <scope>NUCLEOTIDE SEQUENCE [LARGE SCALE GENOMIC DNA]</scope>
    <source>
        <strain evidence="3 4">DSM 16634</strain>
    </source>
</reference>
<dbReference type="Pfam" id="PF13038">
    <property type="entry name" value="DUF3899"/>
    <property type="match status" value="1"/>
</dbReference>